<dbReference type="Proteomes" id="UP000438991">
    <property type="component" value="Unassembled WGS sequence"/>
</dbReference>
<dbReference type="FunFam" id="1.10.10.2830:FF:000001">
    <property type="entry name" value="Chromosome partitioning protein ParB"/>
    <property type="match status" value="1"/>
</dbReference>
<protein>
    <submittedName>
        <fullName evidence="4">DNA-binding protein</fullName>
    </submittedName>
</protein>
<dbReference type="GO" id="GO:0003677">
    <property type="term" value="F:DNA binding"/>
    <property type="evidence" value="ECO:0007669"/>
    <property type="project" value="UniProtKB-KW"/>
</dbReference>
<name>A0A9X4XNB3_9BRAD</name>
<dbReference type="Pfam" id="PF02195">
    <property type="entry name" value="ParB_N"/>
    <property type="match status" value="1"/>
</dbReference>
<dbReference type="EMBL" id="WNKV01000016">
    <property type="protein sequence ID" value="MTW18383.1"/>
    <property type="molecule type" value="Genomic_DNA"/>
</dbReference>
<reference evidence="4 5" key="1">
    <citation type="submission" date="2019-11" db="EMBL/GenBank/DDBJ databases">
        <title>Whole-genome sequence of Rhodoplanes serenus DSM 18633, type strain.</title>
        <authorList>
            <person name="Kyndt J.A."/>
            <person name="Meyer T.E."/>
        </authorList>
    </citation>
    <scope>NUCLEOTIDE SEQUENCE [LARGE SCALE GENOMIC DNA]</scope>
    <source>
        <strain evidence="4 5">DSM 18633</strain>
    </source>
</reference>
<dbReference type="InterPro" id="IPR050336">
    <property type="entry name" value="Chromosome_partition/occlusion"/>
</dbReference>
<dbReference type="GO" id="GO:0007059">
    <property type="term" value="P:chromosome segregation"/>
    <property type="evidence" value="ECO:0007669"/>
    <property type="project" value="TreeGrafter"/>
</dbReference>
<dbReference type="SMART" id="SM00470">
    <property type="entry name" value="ParB"/>
    <property type="match status" value="1"/>
</dbReference>
<feature type="region of interest" description="Disordered" evidence="2">
    <location>
        <begin position="658"/>
        <end position="696"/>
    </location>
</feature>
<keyword evidence="4" id="KW-0238">DNA-binding</keyword>
<dbReference type="PANTHER" id="PTHR33375:SF7">
    <property type="entry name" value="CHROMOSOME 2-PARTITIONING PROTEIN PARB-RELATED"/>
    <property type="match status" value="1"/>
</dbReference>
<evidence type="ECO:0000313" key="4">
    <source>
        <dbReference type="EMBL" id="MTW18383.1"/>
    </source>
</evidence>
<comment type="similarity">
    <text evidence="1">Belongs to the ParB family.</text>
</comment>
<feature type="region of interest" description="Disordered" evidence="2">
    <location>
        <begin position="385"/>
        <end position="438"/>
    </location>
</feature>
<evidence type="ECO:0000256" key="2">
    <source>
        <dbReference type="SAM" id="MobiDB-lite"/>
    </source>
</evidence>
<comment type="caution">
    <text evidence="4">The sequence shown here is derived from an EMBL/GenBank/DDBJ whole genome shotgun (WGS) entry which is preliminary data.</text>
</comment>
<feature type="domain" description="ParB-like N-terminal" evidence="3">
    <location>
        <begin position="14"/>
        <end position="115"/>
    </location>
</feature>
<organism evidence="4 5">
    <name type="scientific">Rhodoplanes serenus</name>
    <dbReference type="NCBI Taxonomy" id="200615"/>
    <lineage>
        <taxon>Bacteria</taxon>
        <taxon>Pseudomonadati</taxon>
        <taxon>Pseudomonadota</taxon>
        <taxon>Alphaproteobacteria</taxon>
        <taxon>Hyphomicrobiales</taxon>
        <taxon>Nitrobacteraceae</taxon>
        <taxon>Rhodoplanes</taxon>
    </lineage>
</organism>
<evidence type="ECO:0000256" key="1">
    <source>
        <dbReference type="ARBA" id="ARBA00006295"/>
    </source>
</evidence>
<accession>A0A9X4XNB3</accession>
<dbReference type="RefSeq" id="WP_155480836.1">
    <property type="nucleotide sequence ID" value="NZ_WNKV01000016.1"/>
</dbReference>
<evidence type="ECO:0000259" key="3">
    <source>
        <dbReference type="SMART" id="SM00470"/>
    </source>
</evidence>
<dbReference type="InterPro" id="IPR003115">
    <property type="entry name" value="ParB_N"/>
</dbReference>
<dbReference type="SUPFAM" id="SSF110849">
    <property type="entry name" value="ParB/Sulfiredoxin"/>
    <property type="match status" value="1"/>
</dbReference>
<sequence>MAKPGPKLTLSVSRDIPFNKLVLSQSNVRRIKAGVSIEELAEDIARRTLLQSLTVRPIVDETGAETGIFEIPAGGRRYRALELLVKQKRLARTAPVPCVIRIDGTPEEDSLAENVQRAPLHPLDQFRAFLTLREKGRSEEEIAAAFFISVGVVRQRLRLAAVSPALLDVYAEDGMTLEQLMAFTINPDHARQEQVWEAVQRSFSKEPYQIRRLLTEGAVRASDKRAQFVGFEAYEAAGGIVLRDLFQSDEGGWLQDPALLDRLATEKLDREADAVRAEGWAWVEVAPDFPYGHTYGLRRLIGQQRSLTEEEASACDALRTEYEGLEQAYADADRIPEEVDQRLAAFETALAAFDDRPMAYDPAEITRAGAFVSIDGAGGLRIERGFVRREDEPPAVSSGEPEPDTTGASRVEAAASVTDPAITSDPAPEPEDDEGVRPLPDRLLTELTAHRTVALRDALGSDPDAAFLAALHVLCLKLFYRYSLDSCLEIEPKSAMFGSQAPGLADTVSAQAIDARHVAWSAQLPKDSGELWDGLVGFDHDSRRALFAHCVSLTVNAVHETWNRRPKALAHAGRLAEMVGLDMAAVGWRPTIDTYFGRVTKGRILAAVHEAKGRGAADRIAHLKKPEMASAAEALLAGSRWVPEPLRTPGQDVVVSAEVEADNGEAQSAATGGESAMDRSGAEEEDSEASAGIAAE</sequence>
<dbReference type="PANTHER" id="PTHR33375">
    <property type="entry name" value="CHROMOSOME-PARTITIONING PROTEIN PARB-RELATED"/>
    <property type="match status" value="1"/>
</dbReference>
<dbReference type="SUPFAM" id="SSF109709">
    <property type="entry name" value="KorB DNA-binding domain-like"/>
    <property type="match status" value="1"/>
</dbReference>
<dbReference type="GO" id="GO:0005694">
    <property type="term" value="C:chromosome"/>
    <property type="evidence" value="ECO:0007669"/>
    <property type="project" value="TreeGrafter"/>
</dbReference>
<proteinExistence type="inferred from homology"/>
<evidence type="ECO:0000313" key="5">
    <source>
        <dbReference type="Proteomes" id="UP000438991"/>
    </source>
</evidence>
<dbReference type="AlphaFoldDB" id="A0A9X4XNB3"/>
<gene>
    <name evidence="4" type="ORF">GJ689_19455</name>
</gene>
<dbReference type="CDD" id="cd16406">
    <property type="entry name" value="ParB_N_like"/>
    <property type="match status" value="1"/>
</dbReference>
<dbReference type="Gene3D" id="1.10.10.2830">
    <property type="match status" value="1"/>
</dbReference>
<dbReference type="InterPro" id="IPR036086">
    <property type="entry name" value="ParB/Sulfiredoxin_sf"/>
</dbReference>
<dbReference type="FunFam" id="3.90.1530.30:FF:000002">
    <property type="entry name" value="Chromosome partitioning protein ParB"/>
    <property type="match status" value="1"/>
</dbReference>
<dbReference type="Gene3D" id="3.90.1530.30">
    <property type="match status" value="1"/>
</dbReference>